<protein>
    <submittedName>
        <fullName evidence="1">Uncharacterized protein</fullName>
    </submittedName>
</protein>
<reference evidence="1 2" key="1">
    <citation type="submission" date="2024-05" db="EMBL/GenBank/DDBJ databases">
        <title>A draft genome resource for the thread blight pathogen Marasmius tenuissimus strain MS-2.</title>
        <authorList>
            <person name="Yulfo-Soto G.E."/>
            <person name="Baruah I.K."/>
            <person name="Amoako-Attah I."/>
            <person name="Bukari Y."/>
            <person name="Meinhardt L.W."/>
            <person name="Bailey B.A."/>
            <person name="Cohen S.P."/>
        </authorList>
    </citation>
    <scope>NUCLEOTIDE SEQUENCE [LARGE SCALE GENOMIC DNA]</scope>
    <source>
        <strain evidence="1 2">MS-2</strain>
    </source>
</reference>
<organism evidence="1 2">
    <name type="scientific">Marasmius tenuissimus</name>
    <dbReference type="NCBI Taxonomy" id="585030"/>
    <lineage>
        <taxon>Eukaryota</taxon>
        <taxon>Fungi</taxon>
        <taxon>Dikarya</taxon>
        <taxon>Basidiomycota</taxon>
        <taxon>Agaricomycotina</taxon>
        <taxon>Agaricomycetes</taxon>
        <taxon>Agaricomycetidae</taxon>
        <taxon>Agaricales</taxon>
        <taxon>Marasmiineae</taxon>
        <taxon>Marasmiaceae</taxon>
        <taxon>Marasmius</taxon>
    </lineage>
</organism>
<evidence type="ECO:0000313" key="2">
    <source>
        <dbReference type="Proteomes" id="UP001437256"/>
    </source>
</evidence>
<evidence type="ECO:0000313" key="1">
    <source>
        <dbReference type="EMBL" id="KAL0056605.1"/>
    </source>
</evidence>
<dbReference type="Proteomes" id="UP001437256">
    <property type="component" value="Unassembled WGS sequence"/>
</dbReference>
<name>A0ABR2Z5N7_9AGAR</name>
<accession>A0ABR2Z5N7</accession>
<keyword evidence="2" id="KW-1185">Reference proteome</keyword>
<feature type="non-terminal residue" evidence="1">
    <location>
        <position position="1"/>
    </location>
</feature>
<sequence>NPRSLHLLLLKLESDPENLLPLIYSFTAIIEDGWVSEPLQRAQDATIRSYADLYTSHDDVPGSALASILILLSKSPAKVESLVLNAARPTPLMRMVINMRTFSTITHLEAPVEFVTIQRDWPALITLRVWYTVSRETNVLLESPDFSHLSSLQRMHVMYDGFEKWDLTPSIRNMRLPPSIQAVALDLSCGRKVPISWSTLESFILNPKVVFVVFVISDPELVNAMGVVVEYGDWSQELYDAAVDVTFVAPLSMGSFWESLKEKVDARLLYAKACSHNSPDHPLLVEKV</sequence>
<gene>
    <name evidence="1" type="ORF">AAF712_016789</name>
</gene>
<proteinExistence type="predicted"/>
<comment type="caution">
    <text evidence="1">The sequence shown here is derived from an EMBL/GenBank/DDBJ whole genome shotgun (WGS) entry which is preliminary data.</text>
</comment>
<dbReference type="EMBL" id="JBBXMP010001213">
    <property type="protein sequence ID" value="KAL0056605.1"/>
    <property type="molecule type" value="Genomic_DNA"/>
</dbReference>